<dbReference type="InterPro" id="IPR037401">
    <property type="entry name" value="SnoaL-like"/>
</dbReference>
<gene>
    <name evidence="2" type="ORF">SAMN05443245_6800</name>
</gene>
<evidence type="ECO:0000313" key="3">
    <source>
        <dbReference type="Proteomes" id="UP000183487"/>
    </source>
</evidence>
<reference evidence="3" key="1">
    <citation type="submission" date="2016-10" db="EMBL/GenBank/DDBJ databases">
        <authorList>
            <person name="Varghese N."/>
        </authorList>
    </citation>
    <scope>NUCLEOTIDE SEQUENCE [LARGE SCALE GENOMIC DNA]</scope>
    <source>
        <strain evidence="3">GAS106B</strain>
    </source>
</reference>
<dbReference type="CDD" id="cd00531">
    <property type="entry name" value="NTF2_like"/>
    <property type="match status" value="1"/>
</dbReference>
<dbReference type="RefSeq" id="WP_074772102.1">
    <property type="nucleotide sequence ID" value="NZ_FNKP01000003.1"/>
</dbReference>
<feature type="domain" description="SnoaL-like" evidence="1">
    <location>
        <begin position="21"/>
        <end position="159"/>
    </location>
</feature>
<accession>A0A1H1JLP5</accession>
<proteinExistence type="predicted"/>
<keyword evidence="3" id="KW-1185">Reference proteome</keyword>
<dbReference type="EMBL" id="FNKP01000003">
    <property type="protein sequence ID" value="SDR50951.1"/>
    <property type="molecule type" value="Genomic_DNA"/>
</dbReference>
<dbReference type="InterPro" id="IPR032710">
    <property type="entry name" value="NTF2-like_dom_sf"/>
</dbReference>
<evidence type="ECO:0000313" key="2">
    <source>
        <dbReference type="EMBL" id="SDR50951.1"/>
    </source>
</evidence>
<name>A0A1H1JLP5_9BURK</name>
<sequence length="179" mass="20006">MTESTFDTTALRALQARLIALEAQNSVRKAIARYMALCDVPTQAQDGESLAALFSEDAVWEGIGSPYANKFGCLHGRAQIAAMLQRYLPPTPHFSTNVHFLTSEHIEVADDADKARGRWIMLQASGYIDGQAELIAARLEVDFVPSRHDRGLTWLIQHFRTERLFDAPWQVNPRNGVPV</sequence>
<dbReference type="SUPFAM" id="SSF54427">
    <property type="entry name" value="NTF2-like"/>
    <property type="match status" value="1"/>
</dbReference>
<dbReference type="OrthoDB" id="8686501at2"/>
<dbReference type="Pfam" id="PF13577">
    <property type="entry name" value="SnoaL_4"/>
    <property type="match status" value="1"/>
</dbReference>
<organism evidence="2 3">
    <name type="scientific">Paraburkholderia fungorum</name>
    <dbReference type="NCBI Taxonomy" id="134537"/>
    <lineage>
        <taxon>Bacteria</taxon>
        <taxon>Pseudomonadati</taxon>
        <taxon>Pseudomonadota</taxon>
        <taxon>Betaproteobacteria</taxon>
        <taxon>Burkholderiales</taxon>
        <taxon>Burkholderiaceae</taxon>
        <taxon>Paraburkholderia</taxon>
    </lineage>
</organism>
<dbReference type="AlphaFoldDB" id="A0A1H1JLP5"/>
<protein>
    <submittedName>
        <fullName evidence="2">SnoaL-like domain-containing protein</fullName>
    </submittedName>
</protein>
<evidence type="ECO:0000259" key="1">
    <source>
        <dbReference type="Pfam" id="PF13577"/>
    </source>
</evidence>
<dbReference type="Gene3D" id="3.10.450.50">
    <property type="match status" value="1"/>
</dbReference>
<dbReference type="Proteomes" id="UP000183487">
    <property type="component" value="Unassembled WGS sequence"/>
</dbReference>